<feature type="domain" description="BTB" evidence="3">
    <location>
        <begin position="380"/>
        <end position="468"/>
    </location>
</feature>
<dbReference type="GO" id="GO:0003779">
    <property type="term" value="F:actin binding"/>
    <property type="evidence" value="ECO:0007669"/>
    <property type="project" value="UniProtKB-KW"/>
</dbReference>
<dbReference type="Pfam" id="PF24681">
    <property type="entry name" value="Kelch_KLHDC2_KLHL20_DRC7"/>
    <property type="match status" value="2"/>
</dbReference>
<dbReference type="FunFam" id="3.30.710.10:FF:000139">
    <property type="entry name" value="Leucine-zipper transcriptional regulator 1"/>
    <property type="match status" value="1"/>
</dbReference>
<dbReference type="InterPro" id="IPR011333">
    <property type="entry name" value="SKP1/BTB/POZ_sf"/>
</dbReference>
<protein>
    <submittedName>
        <fullName evidence="4">CLUMA_CG021353, isoform A</fullName>
    </submittedName>
</protein>
<dbReference type="InterPro" id="IPR000210">
    <property type="entry name" value="BTB/POZ_dom"/>
</dbReference>
<dbReference type="GO" id="GO:0005794">
    <property type="term" value="C:Golgi apparatus"/>
    <property type="evidence" value="ECO:0007669"/>
    <property type="project" value="TreeGrafter"/>
</dbReference>
<sequence>MARMSHSSSLKSNKFYTSTDKAGSSSSSTGEFNFGDNINQWKKYLEVDEFVGARRSKHTVVSYKDAIYVFGGDNGKQMLNDLIRFDVKEKSWGRAFSSGLPPAPRYHHSAVVYEKSMFIFGGYTGDIFSNSNLTNKNDLFEYKFQNGQWIEWKYVGTKFPVPRSAHGSAVYNGHLWIYAGYDGNVRLNDMWRIPLNGGPKEWEEIKQLGEVPPTCCNFPVAVARGCMYVFSGQSGLQITNNLYEFNFEDRTWRRISNEHILRGGLPPSRRYGHTMVSHDRFLYVFGGAADSTLPNDIHCYDLDSHVWSVIIPAADSQCPSGRLFHAAAVINDSMYVFGGTIESGGMNVRSGDMYKFQFSSYPKCTLSEDYGKFLLTKQFCDVVFIVSSNETKIPAHIAIVAARSHYLKSKILLAKESRKIHFEKLFGTTDVQLTTELPQLEVKLPNVQAEAFEMVLYYIYTDIIDFKDPFNKKIVSLMMDVYLLAQQFNIPRLEQLCMQYLEFKIAKSNVLGALFNSDKLNLQSIKDYCLNFIVKEDHYYDIVMSSDFATLEKSLIVEVVRKKLNPSKQLVDSKLDKSIATTLESDMAVFLKSTGKQFCDINLVLDNDVIPAHKAILAARCSYFQAMFRSFNPADNIVTIQIGDVKPSMESFYSLLRYIYYGETKMPTEDSLYLFQAPCFYGFTNNRLQAFCKHNLENNINFENVLQILEASDKMNVPDIKNYALQLIVHDFSLVARLPKMKLLSRELLLDIINSMADILGESRVNQDLISTISIHSDI</sequence>
<evidence type="ECO:0000259" key="3">
    <source>
        <dbReference type="PROSITE" id="PS50097"/>
    </source>
</evidence>
<dbReference type="InterPro" id="IPR006652">
    <property type="entry name" value="Kelch_1"/>
</dbReference>
<dbReference type="InterPro" id="IPR051568">
    <property type="entry name" value="LZTR1/Attractin"/>
</dbReference>
<dbReference type="PANTHER" id="PTHR46376:SF1">
    <property type="entry name" value="LEUCINE-ZIPPER-LIKE TRANSCRIPTIONAL REGULATOR 1"/>
    <property type="match status" value="1"/>
</dbReference>
<organism evidence="4 5">
    <name type="scientific">Clunio marinus</name>
    <dbReference type="NCBI Taxonomy" id="568069"/>
    <lineage>
        <taxon>Eukaryota</taxon>
        <taxon>Metazoa</taxon>
        <taxon>Ecdysozoa</taxon>
        <taxon>Arthropoda</taxon>
        <taxon>Hexapoda</taxon>
        <taxon>Insecta</taxon>
        <taxon>Pterygota</taxon>
        <taxon>Neoptera</taxon>
        <taxon>Endopterygota</taxon>
        <taxon>Diptera</taxon>
        <taxon>Nematocera</taxon>
        <taxon>Chironomoidea</taxon>
        <taxon>Chironomidae</taxon>
        <taxon>Clunio</taxon>
    </lineage>
</organism>
<gene>
    <name evidence="4" type="ORF">CLUMA_CG021353</name>
</gene>
<keyword evidence="5" id="KW-1185">Reference proteome</keyword>
<accession>A0A1J1JAX9</accession>
<dbReference type="PANTHER" id="PTHR46376">
    <property type="entry name" value="LEUCINE-ZIPPER-LIKE TRANSCRIPTIONAL REGULATOR 1"/>
    <property type="match status" value="1"/>
</dbReference>
<evidence type="ECO:0000313" key="4">
    <source>
        <dbReference type="EMBL" id="CRL08742.1"/>
    </source>
</evidence>
<dbReference type="Proteomes" id="UP000183832">
    <property type="component" value="Unassembled WGS sequence"/>
</dbReference>
<name>A0A1J1JAX9_9DIPT</name>
<dbReference type="OrthoDB" id="10250130at2759"/>
<dbReference type="PROSITE" id="PS50097">
    <property type="entry name" value="BTB"/>
    <property type="match status" value="2"/>
</dbReference>
<keyword evidence="1" id="KW-0880">Kelch repeat</keyword>
<dbReference type="STRING" id="568069.A0A1J1JAX9"/>
<reference evidence="4 5" key="1">
    <citation type="submission" date="2015-04" db="EMBL/GenBank/DDBJ databases">
        <authorList>
            <person name="Syromyatnikov M.Y."/>
            <person name="Popov V.N."/>
        </authorList>
    </citation>
    <scope>NUCLEOTIDE SEQUENCE [LARGE SCALE GENOMIC DNA]</scope>
</reference>
<dbReference type="Pfam" id="PF00651">
    <property type="entry name" value="BTB"/>
    <property type="match status" value="2"/>
</dbReference>
<dbReference type="SMART" id="SM00225">
    <property type="entry name" value="BTB"/>
    <property type="match status" value="2"/>
</dbReference>
<dbReference type="FunFam" id="2.120.10.80:FF:000090">
    <property type="entry name" value="Leucine-zipper transcriptional regulator 1"/>
    <property type="match status" value="1"/>
</dbReference>
<dbReference type="SMART" id="SM00612">
    <property type="entry name" value="Kelch"/>
    <property type="match status" value="4"/>
</dbReference>
<dbReference type="SUPFAM" id="SSF54695">
    <property type="entry name" value="POZ domain"/>
    <property type="match status" value="2"/>
</dbReference>
<dbReference type="Gene3D" id="2.120.10.80">
    <property type="entry name" value="Kelch-type beta propeller"/>
    <property type="match status" value="2"/>
</dbReference>
<dbReference type="SUPFAM" id="SSF50965">
    <property type="entry name" value="Galactose oxidase, central domain"/>
    <property type="match status" value="1"/>
</dbReference>
<dbReference type="CDD" id="cd18506">
    <property type="entry name" value="BACK2_LZTR1"/>
    <property type="match status" value="1"/>
</dbReference>
<evidence type="ECO:0000313" key="5">
    <source>
        <dbReference type="Proteomes" id="UP000183832"/>
    </source>
</evidence>
<evidence type="ECO:0000256" key="2">
    <source>
        <dbReference type="ARBA" id="ARBA00022737"/>
    </source>
</evidence>
<feature type="domain" description="BTB" evidence="3">
    <location>
        <begin position="599"/>
        <end position="668"/>
    </location>
</feature>
<dbReference type="InterPro" id="IPR015915">
    <property type="entry name" value="Kelch-typ_b-propeller"/>
</dbReference>
<dbReference type="EMBL" id="CVRI01000075">
    <property type="protein sequence ID" value="CRL08742.1"/>
    <property type="molecule type" value="Genomic_DNA"/>
</dbReference>
<dbReference type="Gene3D" id="3.30.710.10">
    <property type="entry name" value="Potassium Channel Kv1.1, Chain A"/>
    <property type="match status" value="2"/>
</dbReference>
<dbReference type="AlphaFoldDB" id="A0A1J1JAX9"/>
<proteinExistence type="predicted"/>
<evidence type="ECO:0000256" key="1">
    <source>
        <dbReference type="ARBA" id="ARBA00022441"/>
    </source>
</evidence>
<keyword evidence="2" id="KW-0677">Repeat</keyword>
<dbReference type="InterPro" id="IPR011043">
    <property type="entry name" value="Gal_Oxase/kelch_b-propeller"/>
</dbReference>